<evidence type="ECO:0000256" key="2">
    <source>
        <dbReference type="ARBA" id="ARBA00022448"/>
    </source>
</evidence>
<keyword evidence="3 10" id="KW-0812">Transmembrane</keyword>
<sequence>MNSVQKFSQMIRVFLLSFCFLIFCNSTIAQTEGDSVIQVGFTGSQPFVIPGTDSEGISVDLWREVAFQGDLNYELTHFKNVTAGLDAVKSQTVDVLVGPITINSDRAANVTFSQPFFETEMAILAPKIEQGFWDYVKPIFSTTFLFGVLGLFFLLSIVGVLLWVVERKTLTPEGKNGTVRGIGNGIWLAIVTMTTVGYGDFAPRTLSGRVIVGIWMIVSLITATSFVAGIATTISQIKGEDETITSLLHLEGKEVAVPDNEKIIDNITTVGGRPTPVSNIDEGFDRLANGEVDALVYDVIALEYTFNQHGGDEFVLSKKNILPQNYGFAFFEATSLKKLVDIEILKLKESGEIQKVIDRWVNSGE</sequence>
<dbReference type="SMART" id="SM00079">
    <property type="entry name" value="PBPe"/>
    <property type="match status" value="1"/>
</dbReference>
<evidence type="ECO:0000259" key="13">
    <source>
        <dbReference type="SMART" id="SM00079"/>
    </source>
</evidence>
<keyword evidence="7" id="KW-0675">Receptor</keyword>
<keyword evidence="15" id="KW-1185">Reference proteome</keyword>
<protein>
    <submittedName>
        <fullName evidence="14">Amino acid ABC transporter substrate-binding protein</fullName>
    </submittedName>
</protein>
<keyword evidence="9" id="KW-0407">Ion channel</keyword>
<dbReference type="SUPFAM" id="SSF53850">
    <property type="entry name" value="Periplasmic binding protein-like II"/>
    <property type="match status" value="1"/>
</dbReference>
<dbReference type="SUPFAM" id="SSF81324">
    <property type="entry name" value="Voltage-gated potassium channels"/>
    <property type="match status" value="1"/>
</dbReference>
<proteinExistence type="predicted"/>
<evidence type="ECO:0000259" key="12">
    <source>
        <dbReference type="SMART" id="SM00062"/>
    </source>
</evidence>
<feature type="chain" id="PRO_5046807985" evidence="11">
    <location>
        <begin position="30"/>
        <end position="365"/>
    </location>
</feature>
<reference evidence="15" key="1">
    <citation type="journal article" date="2019" name="Int. J. Syst. Evol. Microbiol.">
        <title>The Global Catalogue of Microorganisms (GCM) 10K type strain sequencing project: providing services to taxonomists for standard genome sequencing and annotation.</title>
        <authorList>
            <consortium name="The Broad Institute Genomics Platform"/>
            <consortium name="The Broad Institute Genome Sequencing Center for Infectious Disease"/>
            <person name="Wu L."/>
            <person name="Ma J."/>
        </authorList>
    </citation>
    <scope>NUCLEOTIDE SEQUENCE [LARGE SCALE GENOMIC DNA]</scope>
    <source>
        <strain evidence="15">CGMCC 1.15407</strain>
    </source>
</reference>
<feature type="signal peptide" evidence="11">
    <location>
        <begin position="1"/>
        <end position="29"/>
    </location>
</feature>
<evidence type="ECO:0000256" key="9">
    <source>
        <dbReference type="ARBA" id="ARBA00023303"/>
    </source>
</evidence>
<evidence type="ECO:0000256" key="10">
    <source>
        <dbReference type="SAM" id="Phobius"/>
    </source>
</evidence>
<evidence type="ECO:0000256" key="7">
    <source>
        <dbReference type="ARBA" id="ARBA00023170"/>
    </source>
</evidence>
<feature type="transmembrane region" description="Helical" evidence="10">
    <location>
        <begin position="144"/>
        <end position="165"/>
    </location>
</feature>
<dbReference type="Pfam" id="PF00060">
    <property type="entry name" value="Lig_chan"/>
    <property type="match status" value="1"/>
</dbReference>
<evidence type="ECO:0000256" key="4">
    <source>
        <dbReference type="ARBA" id="ARBA00022989"/>
    </source>
</evidence>
<keyword evidence="4 10" id="KW-1133">Transmembrane helix</keyword>
<evidence type="ECO:0000313" key="15">
    <source>
        <dbReference type="Proteomes" id="UP000647339"/>
    </source>
</evidence>
<feature type="transmembrane region" description="Helical" evidence="10">
    <location>
        <begin position="177"/>
        <end position="198"/>
    </location>
</feature>
<evidence type="ECO:0000256" key="3">
    <source>
        <dbReference type="ARBA" id="ARBA00022692"/>
    </source>
</evidence>
<feature type="domain" description="Ionotropic glutamate receptor C-terminal" evidence="13">
    <location>
        <begin position="36"/>
        <end position="363"/>
    </location>
</feature>
<evidence type="ECO:0000256" key="1">
    <source>
        <dbReference type="ARBA" id="ARBA00004141"/>
    </source>
</evidence>
<keyword evidence="2" id="KW-0813">Transport</keyword>
<dbReference type="InterPro" id="IPR001638">
    <property type="entry name" value="Solute-binding_3/MltF_N"/>
</dbReference>
<dbReference type="Pfam" id="PF00497">
    <property type="entry name" value="SBP_bac_3"/>
    <property type="match status" value="1"/>
</dbReference>
<dbReference type="Gene3D" id="1.10.287.70">
    <property type="match status" value="1"/>
</dbReference>
<keyword evidence="5" id="KW-0406">Ion transport</keyword>
<dbReference type="InterPro" id="IPR001320">
    <property type="entry name" value="Iontro_rcpt_C"/>
</dbReference>
<evidence type="ECO:0000256" key="6">
    <source>
        <dbReference type="ARBA" id="ARBA00023136"/>
    </source>
</evidence>
<gene>
    <name evidence="14" type="ORF">GCM10011339_09550</name>
</gene>
<feature type="transmembrane region" description="Helical" evidence="10">
    <location>
        <begin position="210"/>
        <end position="231"/>
    </location>
</feature>
<dbReference type="InterPro" id="IPR015683">
    <property type="entry name" value="Ionotropic_Glu_rcpt"/>
</dbReference>
<evidence type="ECO:0000256" key="8">
    <source>
        <dbReference type="ARBA" id="ARBA00023180"/>
    </source>
</evidence>
<evidence type="ECO:0000256" key="5">
    <source>
        <dbReference type="ARBA" id="ARBA00023065"/>
    </source>
</evidence>
<feature type="domain" description="Solute-binding protein family 3/N-terminal" evidence="12">
    <location>
        <begin position="36"/>
        <end position="364"/>
    </location>
</feature>
<evidence type="ECO:0000256" key="11">
    <source>
        <dbReference type="SAM" id="SignalP"/>
    </source>
</evidence>
<keyword evidence="11" id="KW-0732">Signal</keyword>
<name>A0ABQ1URV4_9BACT</name>
<organism evidence="14 15">
    <name type="scientific">Echinicola rosea</name>
    <dbReference type="NCBI Taxonomy" id="1807691"/>
    <lineage>
        <taxon>Bacteria</taxon>
        <taxon>Pseudomonadati</taxon>
        <taxon>Bacteroidota</taxon>
        <taxon>Cytophagia</taxon>
        <taxon>Cytophagales</taxon>
        <taxon>Cyclobacteriaceae</taxon>
        <taxon>Echinicola</taxon>
    </lineage>
</organism>
<comment type="subcellular location">
    <subcellularLocation>
        <location evidence="1">Membrane</location>
        <topology evidence="1">Multi-pass membrane protein</topology>
    </subcellularLocation>
</comment>
<keyword evidence="8" id="KW-0325">Glycoprotein</keyword>
<dbReference type="Gene3D" id="3.40.190.10">
    <property type="entry name" value="Periplasmic binding protein-like II"/>
    <property type="match status" value="3"/>
</dbReference>
<dbReference type="Proteomes" id="UP000647339">
    <property type="component" value="Unassembled WGS sequence"/>
</dbReference>
<keyword evidence="6 10" id="KW-0472">Membrane</keyword>
<evidence type="ECO:0000313" key="14">
    <source>
        <dbReference type="EMBL" id="GGF23564.1"/>
    </source>
</evidence>
<dbReference type="PANTHER" id="PTHR18966">
    <property type="entry name" value="IONOTROPIC GLUTAMATE RECEPTOR"/>
    <property type="match status" value="1"/>
</dbReference>
<accession>A0ABQ1URV4</accession>
<dbReference type="SMART" id="SM00062">
    <property type="entry name" value="PBPb"/>
    <property type="match status" value="1"/>
</dbReference>
<dbReference type="EMBL" id="BMIU01000003">
    <property type="protein sequence ID" value="GGF23564.1"/>
    <property type="molecule type" value="Genomic_DNA"/>
</dbReference>
<comment type="caution">
    <text evidence="14">The sequence shown here is derived from an EMBL/GenBank/DDBJ whole genome shotgun (WGS) entry which is preliminary data.</text>
</comment>